<proteinExistence type="inferred from homology"/>
<keyword evidence="7" id="KW-0206">Cytoskeleton</keyword>
<sequence>MNGQYTFQSAPRAVRNGNRKKYRDTMDEDNRPSNIMYDARVIRGNTYATPVPTRTIQIQQNAMAKTVKRKTIKRAKPIPRSTTPEPVAGRKHTEVQTDGFLEELHDKPFETEIATQTDPLLDHPMAPIFVPKPSGEDKSTEILPGDLFDFDLEVEPILEVLIGKSLDHALTEVLEEEEMKELAAHKQDFEQKRNTMLAEVQRIEAEEKRRIEEKERRIKQAKDFEEKQKEAAEKAKARTLAKQLLSSAQDVVFVNLEKEGKFEEPILKQIKGEFLPWIFNETRERLKVLADAKSAVEALLQDSSKLLDQEIAKQEELDRIAAEEEAKRKAAEAEAKRKAEEEARLKAEAEAKASAEEDD</sequence>
<keyword evidence="6" id="KW-0969">Cilium</keyword>
<feature type="region of interest" description="Disordered" evidence="10">
    <location>
        <begin position="324"/>
        <end position="359"/>
    </location>
</feature>
<evidence type="ECO:0000256" key="5">
    <source>
        <dbReference type="ARBA" id="ARBA00022846"/>
    </source>
</evidence>
<evidence type="ECO:0000256" key="4">
    <source>
        <dbReference type="ARBA" id="ARBA00022553"/>
    </source>
</evidence>
<keyword evidence="3" id="KW-0963">Cytoplasm</keyword>
<evidence type="ECO:0000256" key="10">
    <source>
        <dbReference type="SAM" id="MobiDB-lite"/>
    </source>
</evidence>
<dbReference type="AlphaFoldDB" id="A0A7S3Z9G6"/>
<dbReference type="InterPro" id="IPR009290">
    <property type="entry name" value="Radial_spoke_3"/>
</dbReference>
<dbReference type="EMBL" id="HBIV01039543">
    <property type="protein sequence ID" value="CAE0676295.1"/>
    <property type="molecule type" value="Transcribed_RNA"/>
</dbReference>
<reference evidence="11" key="1">
    <citation type="submission" date="2021-01" db="EMBL/GenBank/DDBJ databases">
        <authorList>
            <person name="Corre E."/>
            <person name="Pelletier E."/>
            <person name="Niang G."/>
            <person name="Scheremetjew M."/>
            <person name="Finn R."/>
            <person name="Kale V."/>
            <person name="Holt S."/>
            <person name="Cochrane G."/>
            <person name="Meng A."/>
            <person name="Brown T."/>
            <person name="Cohen L."/>
        </authorList>
    </citation>
    <scope>NUCLEOTIDE SEQUENCE</scope>
    <source>
        <strain evidence="11">CCCM811</strain>
    </source>
</reference>
<evidence type="ECO:0000256" key="1">
    <source>
        <dbReference type="ARBA" id="ARBA00004611"/>
    </source>
</evidence>
<evidence type="ECO:0000256" key="9">
    <source>
        <dbReference type="SAM" id="Coils"/>
    </source>
</evidence>
<dbReference type="GO" id="GO:0005929">
    <property type="term" value="C:cilium"/>
    <property type="evidence" value="ECO:0007669"/>
    <property type="project" value="TreeGrafter"/>
</dbReference>
<evidence type="ECO:0000256" key="8">
    <source>
        <dbReference type="ARBA" id="ARBA00023273"/>
    </source>
</evidence>
<feature type="region of interest" description="Disordered" evidence="10">
    <location>
        <begin position="1"/>
        <end position="31"/>
    </location>
</feature>
<keyword evidence="9" id="KW-0175">Coiled coil</keyword>
<evidence type="ECO:0000313" key="11">
    <source>
        <dbReference type="EMBL" id="CAE0676295.1"/>
    </source>
</evidence>
<feature type="coiled-coil region" evidence="9">
    <location>
        <begin position="179"/>
        <end position="242"/>
    </location>
</feature>
<keyword evidence="5" id="KW-0282">Flagellum</keyword>
<evidence type="ECO:0000256" key="3">
    <source>
        <dbReference type="ARBA" id="ARBA00022490"/>
    </source>
</evidence>
<organism evidence="11">
    <name type="scientific">Lotharella globosa</name>
    <dbReference type="NCBI Taxonomy" id="91324"/>
    <lineage>
        <taxon>Eukaryota</taxon>
        <taxon>Sar</taxon>
        <taxon>Rhizaria</taxon>
        <taxon>Cercozoa</taxon>
        <taxon>Chlorarachniophyceae</taxon>
        <taxon>Lotharella</taxon>
    </lineage>
</organism>
<protein>
    <recommendedName>
        <fullName evidence="12">Radial spoke protein 3</fullName>
    </recommendedName>
</protein>
<comment type="similarity">
    <text evidence="2">Belongs to the flagellar radial spoke RSP3 family.</text>
</comment>
<evidence type="ECO:0000256" key="6">
    <source>
        <dbReference type="ARBA" id="ARBA00023069"/>
    </source>
</evidence>
<accession>A0A7S3Z9G6</accession>
<dbReference type="Pfam" id="PF06098">
    <property type="entry name" value="Radial_spoke_3"/>
    <property type="match status" value="1"/>
</dbReference>
<keyword evidence="4" id="KW-0597">Phosphoprotein</keyword>
<dbReference type="PANTHER" id="PTHR21648:SF0">
    <property type="entry name" value="RADIAL SPOKE HEAD PROTEIN 3 HOMOLOG"/>
    <property type="match status" value="1"/>
</dbReference>
<name>A0A7S3Z9G6_9EUKA</name>
<evidence type="ECO:0000256" key="7">
    <source>
        <dbReference type="ARBA" id="ARBA00023212"/>
    </source>
</evidence>
<evidence type="ECO:0000256" key="2">
    <source>
        <dbReference type="ARBA" id="ARBA00006737"/>
    </source>
</evidence>
<gene>
    <name evidence="11" type="ORF">LGLO00237_LOCUS28073</name>
</gene>
<keyword evidence="8" id="KW-0966">Cell projection</keyword>
<evidence type="ECO:0008006" key="12">
    <source>
        <dbReference type="Google" id="ProtNLM"/>
    </source>
</evidence>
<dbReference type="PANTHER" id="PTHR21648">
    <property type="entry name" value="FLAGELLAR RADIAL SPOKE PROTEIN 3"/>
    <property type="match status" value="1"/>
</dbReference>
<comment type="subcellular location">
    <subcellularLocation>
        <location evidence="1">Cytoplasm</location>
        <location evidence="1">Cytoskeleton</location>
        <location evidence="1">Flagellum axoneme</location>
    </subcellularLocation>
</comment>